<evidence type="ECO:0000313" key="2">
    <source>
        <dbReference type="EMBL" id="KAG6596190.1"/>
    </source>
</evidence>
<accession>A0AAV6NFA8</accession>
<dbReference type="AlphaFoldDB" id="A0AAV6NFA8"/>
<protein>
    <submittedName>
        <fullName evidence="2">Uncharacterized protein</fullName>
    </submittedName>
</protein>
<reference evidence="2 3" key="1">
    <citation type="journal article" date="2021" name="Hortic Res">
        <title>The domestication of Cucurbita argyrosperma as revealed by the genome of its wild relative.</title>
        <authorList>
            <person name="Barrera-Redondo J."/>
            <person name="Sanchez-de la Vega G."/>
            <person name="Aguirre-Liguori J.A."/>
            <person name="Castellanos-Morales G."/>
            <person name="Gutierrez-Guerrero Y.T."/>
            <person name="Aguirre-Dugua X."/>
            <person name="Aguirre-Planter E."/>
            <person name="Tenaillon M.I."/>
            <person name="Lira-Saade R."/>
            <person name="Eguiarte L.E."/>
        </authorList>
    </citation>
    <scope>NUCLEOTIDE SEQUENCE [LARGE SCALE GENOMIC DNA]</scope>
    <source>
        <strain evidence="2">JBR-2021</strain>
    </source>
</reference>
<evidence type="ECO:0000313" key="3">
    <source>
        <dbReference type="Proteomes" id="UP000685013"/>
    </source>
</evidence>
<dbReference type="Proteomes" id="UP000685013">
    <property type="component" value="Chromosome 6"/>
</dbReference>
<name>A0AAV6NFA8_9ROSI</name>
<keyword evidence="3" id="KW-1185">Reference proteome</keyword>
<organism evidence="2 3">
    <name type="scientific">Cucurbita argyrosperma subsp. sororia</name>
    <dbReference type="NCBI Taxonomy" id="37648"/>
    <lineage>
        <taxon>Eukaryota</taxon>
        <taxon>Viridiplantae</taxon>
        <taxon>Streptophyta</taxon>
        <taxon>Embryophyta</taxon>
        <taxon>Tracheophyta</taxon>
        <taxon>Spermatophyta</taxon>
        <taxon>Magnoliopsida</taxon>
        <taxon>eudicotyledons</taxon>
        <taxon>Gunneridae</taxon>
        <taxon>Pentapetalae</taxon>
        <taxon>rosids</taxon>
        <taxon>fabids</taxon>
        <taxon>Cucurbitales</taxon>
        <taxon>Cucurbitaceae</taxon>
        <taxon>Cucurbiteae</taxon>
        <taxon>Cucurbita</taxon>
    </lineage>
</organism>
<dbReference type="EMBL" id="JAGKQH010000006">
    <property type="protein sequence ID" value="KAG6596190.1"/>
    <property type="molecule type" value="Genomic_DNA"/>
</dbReference>
<feature type="region of interest" description="Disordered" evidence="1">
    <location>
        <begin position="92"/>
        <end position="119"/>
    </location>
</feature>
<evidence type="ECO:0000256" key="1">
    <source>
        <dbReference type="SAM" id="MobiDB-lite"/>
    </source>
</evidence>
<proteinExistence type="predicted"/>
<sequence length="119" mass="13154">MAITIADDDKRLETGSLSSTGLLLDRRDLHYLVLEARANECINDLVLLNRERVVVYLLQGLDFSLFYEATKLGDRNPLLLFVASNSTTATAAASAAEPSSKSTALRHNRSKEEETVEEI</sequence>
<feature type="compositionally biased region" description="Low complexity" evidence="1">
    <location>
        <begin position="92"/>
        <end position="103"/>
    </location>
</feature>
<gene>
    <name evidence="2" type="ORF">SDJN03_09370</name>
</gene>
<feature type="non-terminal residue" evidence="2">
    <location>
        <position position="1"/>
    </location>
</feature>
<comment type="caution">
    <text evidence="2">The sequence shown here is derived from an EMBL/GenBank/DDBJ whole genome shotgun (WGS) entry which is preliminary data.</text>
</comment>